<dbReference type="Gene3D" id="3.40.50.300">
    <property type="entry name" value="P-loop containing nucleotide triphosphate hydrolases"/>
    <property type="match status" value="2"/>
</dbReference>
<evidence type="ECO:0000259" key="5">
    <source>
        <dbReference type="PROSITE" id="PS51192"/>
    </source>
</evidence>
<dbReference type="Gene3D" id="2.170.16.10">
    <property type="entry name" value="Hedgehog/Intein (Hint) domain"/>
    <property type="match status" value="2"/>
</dbReference>
<keyword evidence="3" id="KW-0347">Helicase</keyword>
<dbReference type="PANTHER" id="PTHR11274">
    <property type="entry name" value="RAD25/XP-B DNA REPAIR HELICASE"/>
    <property type="match status" value="1"/>
</dbReference>
<dbReference type="GO" id="GO:0016787">
    <property type="term" value="F:hydrolase activity"/>
    <property type="evidence" value="ECO:0007669"/>
    <property type="project" value="UniProtKB-KW"/>
</dbReference>
<keyword evidence="4" id="KW-0067">ATP-binding</keyword>
<dbReference type="SMART" id="SM00487">
    <property type="entry name" value="DEXDc"/>
    <property type="match status" value="1"/>
</dbReference>
<dbReference type="SUPFAM" id="SSF51294">
    <property type="entry name" value="Hedgehog/intein (Hint) domain"/>
    <property type="match status" value="1"/>
</dbReference>
<evidence type="ECO:0000256" key="4">
    <source>
        <dbReference type="ARBA" id="ARBA00022840"/>
    </source>
</evidence>
<dbReference type="Pfam" id="PF04851">
    <property type="entry name" value="ResIII"/>
    <property type="match status" value="1"/>
</dbReference>
<dbReference type="EMBL" id="MN740367">
    <property type="protein sequence ID" value="QHU02893.1"/>
    <property type="molecule type" value="Genomic_DNA"/>
</dbReference>
<sequence>MSEDVSTYLGSKGYTIYKECLTLEDQMFIRNKLSVKPYIPKSPIQPKAFPVYREGNSKFYIPKYFGVEHFGDPDKNKIKDGDKIDIPFNGQLRDYQKPIVKSYIKSTKNSWGGGGLLDIPCGYGKCHGKDTKIMMFDGTIKLVQDIVVGDKLMGDDNTPRNVLSLARGRERLYKIVPENGDSYTVNESHILSLKAKKTSKYNNKGDIIDICLKKYLRLPDFIKDDYCGYRVPLSFKRKSVITDPYEYGKYVSDKYNDAGGFSKDYKYNERQIQLALIAGIIDTIGCKYLHGYYIDTNNIQIMNDIVFICRSIGLGVITNYNKTIYIYGENIRYIPLKKVPMHDFTYNYKCLEVDISITKLGIDNYYGFALDGNHRYLLGDFQVTHNTAMGLYIASILKQKTLVIVHKSFLLNQWIERIREFVPSARVGKIQGQIIDIDDKDIVIGMLQSLSMKEYPEDMFSSFGLTIVDECHHISSEVFSRSLTKIITKYTLGLSATMKRKDGLSHVFKMFLGDIVCSVKRKSEDGVLVKKIDYDSNDDDFKETVYDYRGNPQYSTMITKLCNFNNRTEFILKVIKKELSEKKDQQIMVLGQNKSILKYIHDAVEHRNIATVGYYVGGMKEKDLKLSELKEIVVATYAMAAEGLDIKTLTTLMLVTPRTDITQAVGRILRVKHERPLVVDFVDTHDVFQRQWKKRLKFYQKNNYKIIESDNINYMKGKWNDIIKKKRGRKKKDSLEARRCMVSIK</sequence>
<protein>
    <recommendedName>
        <fullName evidence="5">Helicase ATP-binding domain-containing protein</fullName>
    </recommendedName>
</protein>
<dbReference type="PANTHER" id="PTHR11274:SF0">
    <property type="entry name" value="GENERAL TRANSCRIPTION AND DNA REPAIR FACTOR IIH HELICASE SUBUNIT XPB"/>
    <property type="match status" value="1"/>
</dbReference>
<dbReference type="CDD" id="cd18785">
    <property type="entry name" value="SF2_C"/>
    <property type="match status" value="1"/>
</dbReference>
<evidence type="ECO:0000313" key="6">
    <source>
        <dbReference type="EMBL" id="QHU02893.1"/>
    </source>
</evidence>
<name>A0A6C0JC15_9ZZZZ</name>
<dbReference type="InterPro" id="IPR006935">
    <property type="entry name" value="Helicase/UvrB_N"/>
</dbReference>
<keyword evidence="2" id="KW-0378">Hydrolase</keyword>
<dbReference type="GO" id="GO:0004386">
    <property type="term" value="F:helicase activity"/>
    <property type="evidence" value="ECO:0007669"/>
    <property type="project" value="UniProtKB-KW"/>
</dbReference>
<feature type="domain" description="Helicase ATP-binding" evidence="5">
    <location>
        <begin position="366"/>
        <end position="516"/>
    </location>
</feature>
<dbReference type="InterPro" id="IPR050615">
    <property type="entry name" value="ATP-dep_DNA_Helicase"/>
</dbReference>
<dbReference type="PROSITE" id="PS51192">
    <property type="entry name" value="HELICASE_ATP_BIND_1"/>
    <property type="match status" value="1"/>
</dbReference>
<dbReference type="SUPFAM" id="SSF52540">
    <property type="entry name" value="P-loop containing nucleoside triphosphate hydrolases"/>
    <property type="match status" value="1"/>
</dbReference>
<evidence type="ECO:0000256" key="2">
    <source>
        <dbReference type="ARBA" id="ARBA00022801"/>
    </source>
</evidence>
<dbReference type="InterPro" id="IPR007868">
    <property type="entry name" value="Hom_end_hint"/>
</dbReference>
<dbReference type="Pfam" id="PF05203">
    <property type="entry name" value="Hom_end_hint"/>
    <property type="match status" value="1"/>
</dbReference>
<dbReference type="InterPro" id="IPR014001">
    <property type="entry name" value="Helicase_ATP-bd"/>
</dbReference>
<dbReference type="GO" id="GO:0003677">
    <property type="term" value="F:DNA binding"/>
    <property type="evidence" value="ECO:0007669"/>
    <property type="project" value="InterPro"/>
</dbReference>
<dbReference type="InterPro" id="IPR036844">
    <property type="entry name" value="Hint_dom_sf"/>
</dbReference>
<accession>A0A6C0JC15</accession>
<reference evidence="6" key="1">
    <citation type="journal article" date="2020" name="Nature">
        <title>Giant virus diversity and host interactions through global metagenomics.</title>
        <authorList>
            <person name="Schulz F."/>
            <person name="Roux S."/>
            <person name="Paez-Espino D."/>
            <person name="Jungbluth S."/>
            <person name="Walsh D.A."/>
            <person name="Denef V.J."/>
            <person name="McMahon K.D."/>
            <person name="Konstantinidis K.T."/>
            <person name="Eloe-Fadrosh E.A."/>
            <person name="Kyrpides N.C."/>
            <person name="Woyke T."/>
        </authorList>
    </citation>
    <scope>NUCLEOTIDE SEQUENCE</scope>
    <source>
        <strain evidence="6">GVMAG-M-3300025890-48</strain>
    </source>
</reference>
<dbReference type="GO" id="GO:0030908">
    <property type="term" value="P:protein splicing"/>
    <property type="evidence" value="ECO:0007669"/>
    <property type="project" value="InterPro"/>
</dbReference>
<evidence type="ECO:0000256" key="1">
    <source>
        <dbReference type="ARBA" id="ARBA00022741"/>
    </source>
</evidence>
<keyword evidence="1" id="KW-0547">Nucleotide-binding</keyword>
<organism evidence="6">
    <name type="scientific">viral metagenome</name>
    <dbReference type="NCBI Taxonomy" id="1070528"/>
    <lineage>
        <taxon>unclassified sequences</taxon>
        <taxon>metagenomes</taxon>
        <taxon>organismal metagenomes</taxon>
    </lineage>
</organism>
<dbReference type="InterPro" id="IPR027417">
    <property type="entry name" value="P-loop_NTPase"/>
</dbReference>
<dbReference type="GO" id="GO:0005524">
    <property type="term" value="F:ATP binding"/>
    <property type="evidence" value="ECO:0007669"/>
    <property type="project" value="UniProtKB-KW"/>
</dbReference>
<proteinExistence type="predicted"/>
<dbReference type="AlphaFoldDB" id="A0A6C0JC15"/>
<evidence type="ECO:0000256" key="3">
    <source>
        <dbReference type="ARBA" id="ARBA00022806"/>
    </source>
</evidence>